<dbReference type="SUPFAM" id="SSF54292">
    <property type="entry name" value="2Fe-2S ferredoxin-like"/>
    <property type="match status" value="1"/>
</dbReference>
<gene>
    <name evidence="8" type="ORF">ASPWEDRAFT_53105</name>
</gene>
<dbReference type="PANTHER" id="PTHR23426">
    <property type="entry name" value="FERREDOXIN/ADRENODOXIN"/>
    <property type="match status" value="1"/>
</dbReference>
<dbReference type="InterPro" id="IPR001055">
    <property type="entry name" value="Adrenodoxin-like"/>
</dbReference>
<keyword evidence="4" id="KW-0408">Iron</keyword>
<dbReference type="GeneID" id="63753679"/>
<dbReference type="GO" id="GO:0140647">
    <property type="term" value="P:P450-containing electron transport chain"/>
    <property type="evidence" value="ECO:0007669"/>
    <property type="project" value="InterPro"/>
</dbReference>
<dbReference type="Proteomes" id="UP000184383">
    <property type="component" value="Unassembled WGS sequence"/>
</dbReference>
<evidence type="ECO:0000256" key="3">
    <source>
        <dbReference type="ARBA" id="ARBA00022723"/>
    </source>
</evidence>
<dbReference type="PROSITE" id="PS00814">
    <property type="entry name" value="ADX"/>
    <property type="match status" value="1"/>
</dbReference>
<evidence type="ECO:0000259" key="7">
    <source>
        <dbReference type="PROSITE" id="PS51085"/>
    </source>
</evidence>
<organism evidence="8 9">
    <name type="scientific">Aspergillus wentii DTO 134E9</name>
    <dbReference type="NCBI Taxonomy" id="1073089"/>
    <lineage>
        <taxon>Eukaryota</taxon>
        <taxon>Fungi</taxon>
        <taxon>Dikarya</taxon>
        <taxon>Ascomycota</taxon>
        <taxon>Pezizomycotina</taxon>
        <taxon>Eurotiomycetes</taxon>
        <taxon>Eurotiomycetidae</taxon>
        <taxon>Eurotiales</taxon>
        <taxon>Aspergillaceae</taxon>
        <taxon>Aspergillus</taxon>
        <taxon>Aspergillus subgen. Cremei</taxon>
    </lineage>
</organism>
<dbReference type="InterPro" id="IPR012675">
    <property type="entry name" value="Beta-grasp_dom_sf"/>
</dbReference>
<dbReference type="PANTHER" id="PTHR23426:SF65">
    <property type="entry name" value="FERREDOXIN-2, MITOCHONDRIAL"/>
    <property type="match status" value="1"/>
</dbReference>
<keyword evidence="3" id="KW-0479">Metal-binding</keyword>
<feature type="domain" description="2Fe-2S ferredoxin-type" evidence="7">
    <location>
        <begin position="94"/>
        <end position="197"/>
    </location>
</feature>
<dbReference type="PRINTS" id="PR00355">
    <property type="entry name" value="ADRENODOXIN"/>
</dbReference>
<evidence type="ECO:0000256" key="2">
    <source>
        <dbReference type="ARBA" id="ARBA00022714"/>
    </source>
</evidence>
<dbReference type="GO" id="GO:0005739">
    <property type="term" value="C:mitochondrion"/>
    <property type="evidence" value="ECO:0007669"/>
    <property type="project" value="TreeGrafter"/>
</dbReference>
<reference evidence="9" key="1">
    <citation type="journal article" date="2017" name="Genome Biol.">
        <title>Comparative genomics reveals high biological diversity and specific adaptations in the industrially and medically important fungal genus Aspergillus.</title>
        <authorList>
            <person name="de Vries R.P."/>
            <person name="Riley R."/>
            <person name="Wiebenga A."/>
            <person name="Aguilar-Osorio G."/>
            <person name="Amillis S."/>
            <person name="Uchima C.A."/>
            <person name="Anderluh G."/>
            <person name="Asadollahi M."/>
            <person name="Askin M."/>
            <person name="Barry K."/>
            <person name="Battaglia E."/>
            <person name="Bayram O."/>
            <person name="Benocci T."/>
            <person name="Braus-Stromeyer S.A."/>
            <person name="Caldana C."/>
            <person name="Canovas D."/>
            <person name="Cerqueira G.C."/>
            <person name="Chen F."/>
            <person name="Chen W."/>
            <person name="Choi C."/>
            <person name="Clum A."/>
            <person name="Dos Santos R.A."/>
            <person name="Damasio A.R."/>
            <person name="Diallinas G."/>
            <person name="Emri T."/>
            <person name="Fekete E."/>
            <person name="Flipphi M."/>
            <person name="Freyberg S."/>
            <person name="Gallo A."/>
            <person name="Gournas C."/>
            <person name="Habgood R."/>
            <person name="Hainaut M."/>
            <person name="Harispe M.L."/>
            <person name="Henrissat B."/>
            <person name="Hilden K.S."/>
            <person name="Hope R."/>
            <person name="Hossain A."/>
            <person name="Karabika E."/>
            <person name="Karaffa L."/>
            <person name="Karanyi Z."/>
            <person name="Krasevec N."/>
            <person name="Kuo A."/>
            <person name="Kusch H."/>
            <person name="LaButti K."/>
            <person name="Lagendijk E.L."/>
            <person name="Lapidus A."/>
            <person name="Levasseur A."/>
            <person name="Lindquist E."/>
            <person name="Lipzen A."/>
            <person name="Logrieco A.F."/>
            <person name="MacCabe A."/>
            <person name="Maekelae M.R."/>
            <person name="Malavazi I."/>
            <person name="Melin P."/>
            <person name="Meyer V."/>
            <person name="Mielnichuk N."/>
            <person name="Miskei M."/>
            <person name="Molnar A.P."/>
            <person name="Mule G."/>
            <person name="Ngan C.Y."/>
            <person name="Orejas M."/>
            <person name="Orosz E."/>
            <person name="Ouedraogo J.P."/>
            <person name="Overkamp K.M."/>
            <person name="Park H.-S."/>
            <person name="Perrone G."/>
            <person name="Piumi F."/>
            <person name="Punt P.J."/>
            <person name="Ram A.F."/>
            <person name="Ramon A."/>
            <person name="Rauscher S."/>
            <person name="Record E."/>
            <person name="Riano-Pachon D.M."/>
            <person name="Robert V."/>
            <person name="Roehrig J."/>
            <person name="Ruller R."/>
            <person name="Salamov A."/>
            <person name="Salih N.S."/>
            <person name="Samson R.A."/>
            <person name="Sandor E."/>
            <person name="Sanguinetti M."/>
            <person name="Schuetze T."/>
            <person name="Sepcic K."/>
            <person name="Shelest E."/>
            <person name="Sherlock G."/>
            <person name="Sophianopoulou V."/>
            <person name="Squina F.M."/>
            <person name="Sun H."/>
            <person name="Susca A."/>
            <person name="Todd R.B."/>
            <person name="Tsang A."/>
            <person name="Unkles S.E."/>
            <person name="van de Wiele N."/>
            <person name="van Rossen-Uffink D."/>
            <person name="Oliveira J.V."/>
            <person name="Vesth T.C."/>
            <person name="Visser J."/>
            <person name="Yu J.-H."/>
            <person name="Zhou M."/>
            <person name="Andersen M.R."/>
            <person name="Archer D.B."/>
            <person name="Baker S.E."/>
            <person name="Benoit I."/>
            <person name="Brakhage A.A."/>
            <person name="Braus G.H."/>
            <person name="Fischer R."/>
            <person name="Frisvad J.C."/>
            <person name="Goldman G.H."/>
            <person name="Houbraken J."/>
            <person name="Oakley B."/>
            <person name="Pocsi I."/>
            <person name="Scazzocchio C."/>
            <person name="Seiboth B."/>
            <person name="vanKuyk P.A."/>
            <person name="Wortman J."/>
            <person name="Dyer P.S."/>
            <person name="Grigoriev I.V."/>
        </authorList>
    </citation>
    <scope>NUCLEOTIDE SEQUENCE [LARGE SCALE GENOMIC DNA]</scope>
    <source>
        <strain evidence="9">DTO 134E9</strain>
    </source>
</reference>
<protein>
    <recommendedName>
        <fullName evidence="7">2Fe-2S ferredoxin-type domain-containing protein</fullName>
    </recommendedName>
</protein>
<dbReference type="InterPro" id="IPR001041">
    <property type="entry name" value="2Fe-2S_ferredoxin-type"/>
</dbReference>
<dbReference type="InterPro" id="IPR036010">
    <property type="entry name" value="2Fe-2S_ferredoxin-like_sf"/>
</dbReference>
<keyword evidence="9" id="KW-1185">Reference proteome</keyword>
<comment type="similarity">
    <text evidence="1">Belongs to the adrenodoxin/putidaredoxin family.</text>
</comment>
<dbReference type="VEuPathDB" id="FungiDB:ASPWEDRAFT_53105"/>
<dbReference type="Pfam" id="PF00111">
    <property type="entry name" value="Fer2"/>
    <property type="match status" value="1"/>
</dbReference>
<keyword evidence="5" id="KW-0411">Iron-sulfur</keyword>
<dbReference type="GO" id="GO:0009055">
    <property type="term" value="F:electron transfer activity"/>
    <property type="evidence" value="ECO:0007669"/>
    <property type="project" value="TreeGrafter"/>
</dbReference>
<sequence length="206" mass="22935">MSLWRETCQHLRRAVVTGDRICLSQSKRYLNTSTPLQASRIAQSSRFQLNGRGNIQAWTQQRLWQGMKPSQRSFSVTAGVQHGHITPPKPGEEINVTFVDKDGEKYDFQVAEGDNLLDIAQANDLEMEGACGGSCACSTCHVIVEDPDMFDKMEEPSDDENDMLDLAFGLTETSRLGCQVIMNKDLDGMVVKLPSSTRNLQASDFE</sequence>
<evidence type="ECO:0000256" key="1">
    <source>
        <dbReference type="ARBA" id="ARBA00010914"/>
    </source>
</evidence>
<dbReference type="RefSeq" id="XP_040686737.1">
    <property type="nucleotide sequence ID" value="XM_040837831.1"/>
</dbReference>
<dbReference type="STRING" id="1073089.A0A1L9RDQ5"/>
<comment type="cofactor">
    <cofactor evidence="6">
        <name>[2Fe-2S] cluster</name>
        <dbReference type="ChEBI" id="CHEBI:190135"/>
    </cofactor>
</comment>
<evidence type="ECO:0000256" key="6">
    <source>
        <dbReference type="ARBA" id="ARBA00034078"/>
    </source>
</evidence>
<dbReference type="AlphaFoldDB" id="A0A1L9RDQ5"/>
<evidence type="ECO:0000256" key="5">
    <source>
        <dbReference type="ARBA" id="ARBA00023014"/>
    </source>
</evidence>
<dbReference type="CDD" id="cd00207">
    <property type="entry name" value="fer2"/>
    <property type="match status" value="1"/>
</dbReference>
<dbReference type="PROSITE" id="PS51085">
    <property type="entry name" value="2FE2S_FER_2"/>
    <property type="match status" value="1"/>
</dbReference>
<dbReference type="GO" id="GO:0051537">
    <property type="term" value="F:2 iron, 2 sulfur cluster binding"/>
    <property type="evidence" value="ECO:0007669"/>
    <property type="project" value="UniProtKB-KW"/>
</dbReference>
<accession>A0A1L9RDQ5</accession>
<evidence type="ECO:0000313" key="8">
    <source>
        <dbReference type="EMBL" id="OJJ33060.1"/>
    </source>
</evidence>
<dbReference type="GO" id="GO:0046872">
    <property type="term" value="F:metal ion binding"/>
    <property type="evidence" value="ECO:0007669"/>
    <property type="project" value="UniProtKB-KW"/>
</dbReference>
<evidence type="ECO:0000256" key="4">
    <source>
        <dbReference type="ARBA" id="ARBA00023004"/>
    </source>
</evidence>
<dbReference type="InterPro" id="IPR018298">
    <property type="entry name" value="Adrenodoxin_Fe-S_BS"/>
</dbReference>
<dbReference type="Gene3D" id="3.10.20.30">
    <property type="match status" value="1"/>
</dbReference>
<proteinExistence type="inferred from homology"/>
<dbReference type="OrthoDB" id="268593at2759"/>
<name>A0A1L9RDQ5_ASPWE</name>
<evidence type="ECO:0000313" key="9">
    <source>
        <dbReference type="Proteomes" id="UP000184383"/>
    </source>
</evidence>
<dbReference type="EMBL" id="KV878214">
    <property type="protein sequence ID" value="OJJ33060.1"/>
    <property type="molecule type" value="Genomic_DNA"/>
</dbReference>
<keyword evidence="2" id="KW-0001">2Fe-2S</keyword>